<feature type="domain" description="Secretion system C-terminal sorting" evidence="2">
    <location>
        <begin position="10"/>
        <end position="54"/>
    </location>
</feature>
<gene>
    <name evidence="3" type="ORF">HMH06_02475</name>
</gene>
<keyword evidence="1" id="KW-0732">Signal</keyword>
<dbReference type="Pfam" id="PF18962">
    <property type="entry name" value="Por_Secre_tail"/>
    <property type="match status" value="1"/>
</dbReference>
<protein>
    <submittedName>
        <fullName evidence="3">T9SS type A sorting domain-containing protein</fullName>
    </submittedName>
</protein>
<organism evidence="3 4">
    <name type="scientific">Empedobacter stercoris</name>
    <dbReference type="NCBI Taxonomy" id="1628248"/>
    <lineage>
        <taxon>Bacteria</taxon>
        <taxon>Pseudomonadati</taxon>
        <taxon>Bacteroidota</taxon>
        <taxon>Flavobacteriia</taxon>
        <taxon>Flavobacteriales</taxon>
        <taxon>Weeksellaceae</taxon>
        <taxon>Empedobacter</taxon>
    </lineage>
</organism>
<reference evidence="3 4" key="1">
    <citation type="submission" date="2020-05" db="EMBL/GenBank/DDBJ databases">
        <title>Tigecycline resistant gene in Empedobacter stercoris.</title>
        <authorList>
            <person name="Chen Y."/>
            <person name="Cheng Y."/>
            <person name="Zhou K."/>
        </authorList>
    </citation>
    <scope>NUCLEOTIDE SEQUENCE [LARGE SCALE GENOMIC DNA]</scope>
    <source>
        <strain evidence="3 4">ES202</strain>
    </source>
</reference>
<evidence type="ECO:0000256" key="1">
    <source>
        <dbReference type="ARBA" id="ARBA00022729"/>
    </source>
</evidence>
<evidence type="ECO:0000313" key="3">
    <source>
        <dbReference type="EMBL" id="NOJ74712.1"/>
    </source>
</evidence>
<dbReference type="InterPro" id="IPR026444">
    <property type="entry name" value="Secre_tail"/>
</dbReference>
<keyword evidence="4" id="KW-1185">Reference proteome</keyword>
<dbReference type="NCBIfam" id="TIGR04183">
    <property type="entry name" value="Por_Secre_tail"/>
    <property type="match status" value="1"/>
</dbReference>
<sequence length="54" mass="6339">MEKKQTNIDLLNRIYNINGQLIYEGKSNQINMSEFPSGIYFFKIGDLTKKIIKK</sequence>
<evidence type="ECO:0000313" key="4">
    <source>
        <dbReference type="Proteomes" id="UP000580344"/>
    </source>
</evidence>
<dbReference type="Proteomes" id="UP000580344">
    <property type="component" value="Unassembled WGS sequence"/>
</dbReference>
<comment type="caution">
    <text evidence="3">The sequence shown here is derived from an EMBL/GenBank/DDBJ whole genome shotgun (WGS) entry which is preliminary data.</text>
</comment>
<evidence type="ECO:0000259" key="2">
    <source>
        <dbReference type="Pfam" id="PF18962"/>
    </source>
</evidence>
<accession>A0ABX1WJB5</accession>
<name>A0ABX1WJB5_9FLAO</name>
<dbReference type="EMBL" id="JABFOQ010000003">
    <property type="protein sequence ID" value="NOJ74712.1"/>
    <property type="molecule type" value="Genomic_DNA"/>
</dbReference>
<proteinExistence type="predicted"/>